<dbReference type="SUPFAM" id="SSF57903">
    <property type="entry name" value="FYVE/PHD zinc finger"/>
    <property type="match status" value="1"/>
</dbReference>
<dbReference type="OrthoDB" id="6750460at2759"/>
<evidence type="ECO:0000313" key="2">
    <source>
        <dbReference type="Proteomes" id="UP000504635"/>
    </source>
</evidence>
<reference evidence="3" key="1">
    <citation type="submission" date="2025-08" db="UniProtKB">
        <authorList>
            <consortium name="RefSeq"/>
        </authorList>
    </citation>
    <scope>IDENTIFICATION</scope>
    <source>
        <tissue evidence="3">Gonads</tissue>
    </source>
</reference>
<sequence length="321" mass="36440">MTSEIFCKWLKHFVRYTKASNENKTLLLLDGHSSHKSLESLQIAKENGVIVFCFPAHCSHHVQPLDVGFFRPLHTYFDQEIQLWLRQNPGKAVTQFKIAGLLNQAYLKSAVPSNAINLFKKTGIHPFNPHVFEDWQFAPALATDKQISETRGDINENQMELDIQDQPSTSGHNLSSSSVFDISVKEILPPPQAIAIGADKGSKRKRGKTGHLNSTPEISELKDKVIEKEIKLRKQQGRAVKRKLVIANNDDSSDEDETILEEFLGREKDESDASCLYCNELFSQSRAREKWIKCQLCQSWCHNLCASVSYRCKTFICELCS</sequence>
<dbReference type="GeneID" id="115881565"/>
<dbReference type="PANTHER" id="PTHR19303">
    <property type="entry name" value="TRANSPOSON"/>
    <property type="match status" value="1"/>
</dbReference>
<dbReference type="Proteomes" id="UP000504635">
    <property type="component" value="Unplaced"/>
</dbReference>
<dbReference type="KEGG" id="soy:115881565"/>
<name>A0A6J2XTU0_SITOR</name>
<organism evidence="2 3">
    <name type="scientific">Sitophilus oryzae</name>
    <name type="common">Rice weevil</name>
    <name type="synonym">Curculio oryzae</name>
    <dbReference type="NCBI Taxonomy" id="7048"/>
    <lineage>
        <taxon>Eukaryota</taxon>
        <taxon>Metazoa</taxon>
        <taxon>Ecdysozoa</taxon>
        <taxon>Arthropoda</taxon>
        <taxon>Hexapoda</taxon>
        <taxon>Insecta</taxon>
        <taxon>Pterygota</taxon>
        <taxon>Neoptera</taxon>
        <taxon>Endopterygota</taxon>
        <taxon>Coleoptera</taxon>
        <taxon>Polyphaga</taxon>
        <taxon>Cucujiformia</taxon>
        <taxon>Curculionidae</taxon>
        <taxon>Dryophthorinae</taxon>
        <taxon>Sitophilus</taxon>
    </lineage>
</organism>
<feature type="domain" description="DDE-1" evidence="1">
    <location>
        <begin position="1"/>
        <end position="88"/>
    </location>
</feature>
<dbReference type="InterPro" id="IPR004875">
    <property type="entry name" value="DDE_SF_endonuclease_dom"/>
</dbReference>
<dbReference type="RefSeq" id="XP_030754967.1">
    <property type="nucleotide sequence ID" value="XM_030899107.1"/>
</dbReference>
<proteinExistence type="predicted"/>
<dbReference type="InParanoid" id="A0A6J2XTU0"/>
<evidence type="ECO:0000313" key="3">
    <source>
        <dbReference type="RefSeq" id="XP_030754967.1"/>
    </source>
</evidence>
<dbReference type="InterPro" id="IPR013083">
    <property type="entry name" value="Znf_RING/FYVE/PHD"/>
</dbReference>
<dbReference type="PANTHER" id="PTHR19303:SF71">
    <property type="entry name" value="ZINC FINGER PHD-TYPE DOMAIN-CONTAINING PROTEIN"/>
    <property type="match status" value="1"/>
</dbReference>
<protein>
    <submittedName>
        <fullName evidence="3">Uncharacterized protein LOC115881565</fullName>
    </submittedName>
</protein>
<dbReference type="GO" id="GO:0005634">
    <property type="term" value="C:nucleus"/>
    <property type="evidence" value="ECO:0007669"/>
    <property type="project" value="TreeGrafter"/>
</dbReference>
<dbReference type="AlphaFoldDB" id="A0A6J2XTU0"/>
<dbReference type="Pfam" id="PF03184">
    <property type="entry name" value="DDE_1"/>
    <property type="match status" value="1"/>
</dbReference>
<dbReference type="InterPro" id="IPR050863">
    <property type="entry name" value="CenT-Element_Derived"/>
</dbReference>
<evidence type="ECO:0000259" key="1">
    <source>
        <dbReference type="Pfam" id="PF03184"/>
    </source>
</evidence>
<accession>A0A6J2XTU0</accession>
<dbReference type="InterPro" id="IPR011011">
    <property type="entry name" value="Znf_FYVE_PHD"/>
</dbReference>
<dbReference type="Gene3D" id="3.30.40.10">
    <property type="entry name" value="Zinc/RING finger domain, C3HC4 (zinc finger)"/>
    <property type="match status" value="1"/>
</dbReference>
<gene>
    <name evidence="3" type="primary">LOC115881565</name>
</gene>
<keyword evidence="2" id="KW-1185">Reference proteome</keyword>
<dbReference type="GO" id="GO:0003677">
    <property type="term" value="F:DNA binding"/>
    <property type="evidence" value="ECO:0007669"/>
    <property type="project" value="TreeGrafter"/>
</dbReference>